<dbReference type="Proteomes" id="UP000029859">
    <property type="component" value="Unassembled WGS sequence"/>
</dbReference>
<comment type="caution">
    <text evidence="1">The sequence shown here is derived from an EMBL/GenBank/DDBJ whole genome shotgun (WGS) entry which is preliminary data.</text>
</comment>
<gene>
    <name evidence="1" type="ORF">LI82_05995</name>
</gene>
<proteinExistence type="predicted"/>
<sequence length="118" mass="13519">MREQKIEIVNFGIENDKFEEAVEAYEKFQSEEGVSCHGGKYSPEGKLFVEPVTEYIEYCHMGGEAPIPYDQEITFGVTFFITSYHDKIFFFDNFEDAKAFWNVLDAVDGYLPSAVVGM</sequence>
<dbReference type="OrthoDB" id="141324at2157"/>
<dbReference type="RefSeq" id="WP_048194039.1">
    <property type="nucleotide sequence ID" value="NZ_CAAGSM010000003.1"/>
</dbReference>
<name>A0A099T0Z2_METMT</name>
<keyword evidence="2" id="KW-1185">Reference proteome</keyword>
<evidence type="ECO:0000313" key="1">
    <source>
        <dbReference type="EMBL" id="KGK98845.1"/>
    </source>
</evidence>
<organism evidence="1 2">
    <name type="scientific">Methanococcoides methylutens</name>
    <dbReference type="NCBI Taxonomy" id="2226"/>
    <lineage>
        <taxon>Archaea</taxon>
        <taxon>Methanobacteriati</taxon>
        <taxon>Methanobacteriota</taxon>
        <taxon>Stenosarchaea group</taxon>
        <taxon>Methanomicrobia</taxon>
        <taxon>Methanosarcinales</taxon>
        <taxon>Methanosarcinaceae</taxon>
        <taxon>Methanococcoides</taxon>
    </lineage>
</organism>
<evidence type="ECO:0000313" key="2">
    <source>
        <dbReference type="Proteomes" id="UP000029859"/>
    </source>
</evidence>
<accession>A0A099T0Z2</accession>
<reference evidence="1 2" key="1">
    <citation type="submission" date="2014-09" db="EMBL/GenBank/DDBJ databases">
        <title>Draft genome sequence of an obligately methylotrophic methanogen, Methanococcoides methylutens, isolated from marine sediment.</title>
        <authorList>
            <person name="Guan Y."/>
            <person name="Ngugi D.K."/>
            <person name="Blom J."/>
            <person name="Ali S."/>
            <person name="Ferry J.G."/>
            <person name="Stingl U."/>
        </authorList>
    </citation>
    <scope>NUCLEOTIDE SEQUENCE [LARGE SCALE GENOMIC DNA]</scope>
    <source>
        <strain evidence="1 2">DSM 2657</strain>
    </source>
</reference>
<protein>
    <submittedName>
        <fullName evidence="1">Uncharacterized protein</fullName>
    </submittedName>
</protein>
<dbReference type="AlphaFoldDB" id="A0A099T0Z2"/>
<dbReference type="EMBL" id="JRHO01000010">
    <property type="protein sequence ID" value="KGK98845.1"/>
    <property type="molecule type" value="Genomic_DNA"/>
</dbReference>